<gene>
    <name evidence="3" type="ORF">JXQ802_LOCUS51013</name>
    <name evidence="2" type="ORF">PYM288_LOCUS34808</name>
</gene>
<dbReference type="Proteomes" id="UP000663870">
    <property type="component" value="Unassembled WGS sequence"/>
</dbReference>
<dbReference type="Proteomes" id="UP000663854">
    <property type="component" value="Unassembled WGS sequence"/>
</dbReference>
<feature type="region of interest" description="Disordered" evidence="1">
    <location>
        <begin position="788"/>
        <end position="893"/>
    </location>
</feature>
<name>A0A815L802_9BILA</name>
<dbReference type="EMBL" id="CAJNOH010005545">
    <property type="protein sequence ID" value="CAF1400730.1"/>
    <property type="molecule type" value="Genomic_DNA"/>
</dbReference>
<proteinExistence type="predicted"/>
<feature type="compositionally biased region" description="Low complexity" evidence="1">
    <location>
        <begin position="836"/>
        <end position="845"/>
    </location>
</feature>
<feature type="region of interest" description="Disordered" evidence="1">
    <location>
        <begin position="1"/>
        <end position="22"/>
    </location>
</feature>
<feature type="compositionally biased region" description="Acidic residues" evidence="1">
    <location>
        <begin position="795"/>
        <end position="807"/>
    </location>
</feature>
<evidence type="ECO:0000256" key="1">
    <source>
        <dbReference type="SAM" id="MobiDB-lite"/>
    </source>
</evidence>
<evidence type="ECO:0000313" key="2">
    <source>
        <dbReference type="EMBL" id="CAF1400730.1"/>
    </source>
</evidence>
<feature type="compositionally biased region" description="Polar residues" evidence="1">
    <location>
        <begin position="812"/>
        <end position="835"/>
    </location>
</feature>
<comment type="caution">
    <text evidence="2">The sequence shown here is derived from an EMBL/GenBank/DDBJ whole genome shotgun (WGS) entry which is preliminary data.</text>
</comment>
<dbReference type="EMBL" id="CAJNOL010007050">
    <property type="protein sequence ID" value="CAF1624501.1"/>
    <property type="molecule type" value="Genomic_DNA"/>
</dbReference>
<feature type="region of interest" description="Disordered" evidence="1">
    <location>
        <begin position="62"/>
        <end position="85"/>
    </location>
</feature>
<protein>
    <submittedName>
        <fullName evidence="2">Uncharacterized protein</fullName>
    </submittedName>
</protein>
<dbReference type="AlphaFoldDB" id="A0A815L802"/>
<evidence type="ECO:0000313" key="5">
    <source>
        <dbReference type="Proteomes" id="UP000663870"/>
    </source>
</evidence>
<organism evidence="2 4">
    <name type="scientific">Rotaria sordida</name>
    <dbReference type="NCBI Taxonomy" id="392033"/>
    <lineage>
        <taxon>Eukaryota</taxon>
        <taxon>Metazoa</taxon>
        <taxon>Spiralia</taxon>
        <taxon>Gnathifera</taxon>
        <taxon>Rotifera</taxon>
        <taxon>Eurotatoria</taxon>
        <taxon>Bdelloidea</taxon>
        <taxon>Philodinida</taxon>
        <taxon>Philodinidae</taxon>
        <taxon>Rotaria</taxon>
    </lineage>
</organism>
<keyword evidence="5" id="KW-1185">Reference proteome</keyword>
<sequence>MSRIFFSRNDAERQRKKRTMKREKMIAAAIESSDDDISNDSMDVFTSHSSLTTDPSLHALYQIDDPSSQQPNNTADFSSSYEDDDDDLNELCRTSDINYQRKLYTGTFLSLHDACQITIKLARRLNLDKKKTNILLKGIHALLPQDNKLPKTTVGLMKILAHPIFDLGINNDKKVIYYCAECLTCLETPQQTTCSPNCPLNNNYRPFSNASELTINDVKCEIRSTIARYANVINDYRNRSKVLLPCDVPNANVYQTISSTTAIKSNQNQVTVMLHTDGAPVTKIKGKSLWPIQATLCEIPPPLRDHKQAIMIFGAWLGIHHPDRNLLWKNVVNQIQQLFKDEIIVTINKQQLKYIVRIQLITFDLPALASNCNIVQYNGYNACPYCQMSGKAVDKQVMYPHSPIPCPPKTTDDYRRYGTLNSSSTITMGIKGPSPLTDILLFPIQVAIDYMHLTCSGHVKTLIGYWHKMLLPKVFEEASVYLSSIILPHNFNHQFMPLVDYQNWKTKLFRILFLPDRYALHFLYYFIYVRTLYHYETISELDNIDLLFDEYYKNLSKLYGEKSELLTVHLHSHLKEQVLHHGALSMTSCFPRESYLGLAVTMCYGKKYVLAQYISWHLIDRSLCDKNTIEVNDVFITERFYDRHLDIQMIARYKAKLIECLKRQKIMFDESLQIQYYARYRRGLKSYHSKVYSRAGRAISHRVSVANPKCTHARKRCFANVIFYFKLSNVYYAFIKKYPCINLSLGSGLTTAAIPQNILERLDLYYGTKAQMHLDKTKYARQTGSEEIDLGNFVDSEDEKENQEQDLDMPTSLVQTLSTPQGSTTSKENLTNNKLSQSYSSSRSSIIHTTNDKPLINFDTVFNSPSTSKKRPHDSESSLDVSENDDDDEEPRNVIKKQAKHNDSSDMLNRLLNRKKAPARKRKKLASTVIDSTDVECKGCRDLCDVINKLTKRVERVERVVPAVKQFFRQKSTGAESSSTTAPLSNIEQINLSIKEIFDVEPNQVKGPRDRPTIIIRHLFTISNHVSDYRQYLEKHSNLLKAFLQYRCPGILNMDDTWLEINKSMASLANDIKKNTKTKLARQMANSSTSQQQLIATIPSNDMSTTPDDDLKQNLTF</sequence>
<evidence type="ECO:0000313" key="3">
    <source>
        <dbReference type="EMBL" id="CAF1624501.1"/>
    </source>
</evidence>
<evidence type="ECO:0000313" key="4">
    <source>
        <dbReference type="Proteomes" id="UP000663854"/>
    </source>
</evidence>
<feature type="compositionally biased region" description="Polar residues" evidence="1">
    <location>
        <begin position="65"/>
        <end position="80"/>
    </location>
</feature>
<dbReference type="PANTHER" id="PTHR46579:SF1">
    <property type="entry name" value="F5_8 TYPE C DOMAIN-CONTAINING PROTEIN"/>
    <property type="match status" value="1"/>
</dbReference>
<reference evidence="2" key="1">
    <citation type="submission" date="2021-02" db="EMBL/GenBank/DDBJ databases">
        <authorList>
            <person name="Nowell W R."/>
        </authorList>
    </citation>
    <scope>NUCLEOTIDE SEQUENCE</scope>
</reference>
<dbReference type="PANTHER" id="PTHR46579">
    <property type="entry name" value="F5/8 TYPE C DOMAIN-CONTAINING PROTEIN-RELATED"/>
    <property type="match status" value="1"/>
</dbReference>
<accession>A0A815L802</accession>